<protein>
    <submittedName>
        <fullName evidence="1">Uncharacterized protein MANES_11G004200</fullName>
    </submittedName>
</protein>
<dbReference type="EMBL" id="GGEC01015038">
    <property type="protein sequence ID" value="MBW95521.1"/>
    <property type="molecule type" value="Transcribed_RNA"/>
</dbReference>
<reference evidence="1" key="1">
    <citation type="submission" date="2018-02" db="EMBL/GenBank/DDBJ databases">
        <title>Rhizophora mucronata_Transcriptome.</title>
        <authorList>
            <person name="Meera S.P."/>
            <person name="Sreeshan A."/>
            <person name="Augustine A."/>
        </authorList>
    </citation>
    <scope>NUCLEOTIDE SEQUENCE</scope>
    <source>
        <tissue evidence="1">Leaf</tissue>
    </source>
</reference>
<accession>A0A2P2JPY5</accession>
<organism evidence="1">
    <name type="scientific">Rhizophora mucronata</name>
    <name type="common">Asiatic mangrove</name>
    <dbReference type="NCBI Taxonomy" id="61149"/>
    <lineage>
        <taxon>Eukaryota</taxon>
        <taxon>Viridiplantae</taxon>
        <taxon>Streptophyta</taxon>
        <taxon>Embryophyta</taxon>
        <taxon>Tracheophyta</taxon>
        <taxon>Spermatophyta</taxon>
        <taxon>Magnoliopsida</taxon>
        <taxon>eudicotyledons</taxon>
        <taxon>Gunneridae</taxon>
        <taxon>Pentapetalae</taxon>
        <taxon>rosids</taxon>
        <taxon>fabids</taxon>
        <taxon>Malpighiales</taxon>
        <taxon>Rhizophoraceae</taxon>
        <taxon>Rhizophora</taxon>
    </lineage>
</organism>
<proteinExistence type="predicted"/>
<evidence type="ECO:0000313" key="1">
    <source>
        <dbReference type="EMBL" id="MBW95521.1"/>
    </source>
</evidence>
<name>A0A2P2JPY5_RHIMU</name>
<sequence length="51" mass="5949">MQSDPILFQILPPALLSINQNDGVRHFQPRCPQRPRRFKNGGSTSYEIFNY</sequence>
<dbReference type="AlphaFoldDB" id="A0A2P2JPY5"/>